<protein>
    <submittedName>
        <fullName evidence="1">Uncharacterized protein</fullName>
    </submittedName>
</protein>
<gene>
    <name evidence="1" type="ORF">AWB79_01369</name>
</gene>
<comment type="caution">
    <text evidence="1">The sequence shown here is derived from an EMBL/GenBank/DDBJ whole genome shotgun (WGS) entry which is preliminary data.</text>
</comment>
<evidence type="ECO:0000313" key="2">
    <source>
        <dbReference type="Proteomes" id="UP000054851"/>
    </source>
</evidence>
<dbReference type="OrthoDB" id="9009315at2"/>
<evidence type="ECO:0000313" key="1">
    <source>
        <dbReference type="EMBL" id="SAK49062.1"/>
    </source>
</evidence>
<reference evidence="1" key="1">
    <citation type="submission" date="2016-01" db="EMBL/GenBank/DDBJ databases">
        <authorList>
            <person name="Peeters C."/>
        </authorList>
    </citation>
    <scope>NUCLEOTIDE SEQUENCE</scope>
    <source>
        <strain evidence="1">LMG 29322</strain>
    </source>
</reference>
<sequence length="70" mass="7766">MMPVALYVTPNYIASVRRGRTRDCFGGTVRFVGVDALPFDIEHLCLLDRDTAIEALLDAVRDAERLLSAV</sequence>
<dbReference type="AlphaFoldDB" id="A0A157ZU57"/>
<dbReference type="Proteomes" id="UP000054851">
    <property type="component" value="Unassembled WGS sequence"/>
</dbReference>
<keyword evidence="2" id="KW-1185">Reference proteome</keyword>
<accession>A0A157ZU57</accession>
<dbReference type="EMBL" id="FCOA02000003">
    <property type="protein sequence ID" value="SAK49062.1"/>
    <property type="molecule type" value="Genomic_DNA"/>
</dbReference>
<dbReference type="RefSeq" id="WP_061166645.1">
    <property type="nucleotide sequence ID" value="NZ_FCOA02000003.1"/>
</dbReference>
<name>A0A157ZU57_9BURK</name>
<organism evidence="1 2">
    <name type="scientific">Caballeronia hypogeia</name>
    <dbReference type="NCBI Taxonomy" id="1777140"/>
    <lineage>
        <taxon>Bacteria</taxon>
        <taxon>Pseudomonadati</taxon>
        <taxon>Pseudomonadota</taxon>
        <taxon>Betaproteobacteria</taxon>
        <taxon>Burkholderiales</taxon>
        <taxon>Burkholderiaceae</taxon>
        <taxon>Caballeronia</taxon>
    </lineage>
</organism>
<proteinExistence type="predicted"/>